<dbReference type="GO" id="GO:0003677">
    <property type="term" value="F:DNA binding"/>
    <property type="evidence" value="ECO:0007669"/>
    <property type="project" value="UniProtKB-KW"/>
</dbReference>
<keyword evidence="4" id="KW-0238">DNA-binding</keyword>
<organism evidence="4 5">
    <name type="scientific">Paenibacillus provencensis</name>
    <dbReference type="NCBI Taxonomy" id="441151"/>
    <lineage>
        <taxon>Bacteria</taxon>
        <taxon>Bacillati</taxon>
        <taxon>Bacillota</taxon>
        <taxon>Bacilli</taxon>
        <taxon>Bacillales</taxon>
        <taxon>Paenibacillaceae</taxon>
        <taxon>Paenibacillus</taxon>
    </lineage>
</organism>
<keyword evidence="5" id="KW-1185">Reference proteome</keyword>
<gene>
    <name evidence="4" type="ORF">ACFQ3J_15295</name>
</gene>
<dbReference type="Pfam" id="PF08220">
    <property type="entry name" value="HTH_DeoR"/>
    <property type="match status" value="1"/>
</dbReference>
<dbReference type="PROSITE" id="PS51000">
    <property type="entry name" value="HTH_DEOR_2"/>
    <property type="match status" value="1"/>
</dbReference>
<proteinExistence type="predicted"/>
<evidence type="ECO:0000313" key="4">
    <source>
        <dbReference type="EMBL" id="MFD1129537.1"/>
    </source>
</evidence>
<feature type="domain" description="HTH deoR-type" evidence="3">
    <location>
        <begin position="5"/>
        <end position="60"/>
    </location>
</feature>
<accession>A0ABW3PWM1</accession>
<dbReference type="InterPro" id="IPR001034">
    <property type="entry name" value="DeoR_HTH"/>
</dbReference>
<name>A0ABW3PWM1_9BACL</name>
<evidence type="ECO:0000256" key="1">
    <source>
        <dbReference type="ARBA" id="ARBA00023015"/>
    </source>
</evidence>
<dbReference type="SMART" id="SM00420">
    <property type="entry name" value="HTH_DEOR"/>
    <property type="match status" value="1"/>
</dbReference>
<protein>
    <submittedName>
        <fullName evidence="4">DeoR/GlpR family DNA-binding transcription regulator</fullName>
    </submittedName>
</protein>
<dbReference type="InterPro" id="IPR036388">
    <property type="entry name" value="WH-like_DNA-bd_sf"/>
</dbReference>
<evidence type="ECO:0000256" key="2">
    <source>
        <dbReference type="ARBA" id="ARBA00023163"/>
    </source>
</evidence>
<dbReference type="EMBL" id="JBHTKX010000001">
    <property type="protein sequence ID" value="MFD1129537.1"/>
    <property type="molecule type" value="Genomic_DNA"/>
</dbReference>
<dbReference type="RefSeq" id="WP_091160340.1">
    <property type="nucleotide sequence ID" value="NZ_JBHTKX010000001.1"/>
</dbReference>
<dbReference type="PANTHER" id="PTHR30363">
    <property type="entry name" value="HTH-TYPE TRANSCRIPTIONAL REGULATOR SRLR-RELATED"/>
    <property type="match status" value="1"/>
</dbReference>
<evidence type="ECO:0000259" key="3">
    <source>
        <dbReference type="PROSITE" id="PS51000"/>
    </source>
</evidence>
<dbReference type="PANTHER" id="PTHR30363:SF44">
    <property type="entry name" value="AGA OPERON TRANSCRIPTIONAL REPRESSOR-RELATED"/>
    <property type="match status" value="1"/>
</dbReference>
<dbReference type="InterPro" id="IPR036390">
    <property type="entry name" value="WH_DNA-bd_sf"/>
</dbReference>
<keyword evidence="1" id="KW-0805">Transcription regulation</keyword>
<dbReference type="Gene3D" id="1.10.10.10">
    <property type="entry name" value="Winged helix-like DNA-binding domain superfamily/Winged helix DNA-binding domain"/>
    <property type="match status" value="1"/>
</dbReference>
<dbReference type="SMART" id="SM01134">
    <property type="entry name" value="DeoRC"/>
    <property type="match status" value="1"/>
</dbReference>
<dbReference type="InterPro" id="IPR014036">
    <property type="entry name" value="DeoR-like_C"/>
</dbReference>
<dbReference type="Proteomes" id="UP001597169">
    <property type="component" value="Unassembled WGS sequence"/>
</dbReference>
<dbReference type="InterPro" id="IPR050313">
    <property type="entry name" value="Carb_Metab_HTH_regulators"/>
</dbReference>
<dbReference type="InterPro" id="IPR037171">
    <property type="entry name" value="NagB/RpiA_transferase-like"/>
</dbReference>
<comment type="caution">
    <text evidence="4">The sequence shown here is derived from an EMBL/GenBank/DDBJ whole genome shotgun (WGS) entry which is preliminary data.</text>
</comment>
<dbReference type="SUPFAM" id="SSF100950">
    <property type="entry name" value="NagB/RpiA/CoA transferase-like"/>
    <property type="match status" value="1"/>
</dbReference>
<dbReference type="Pfam" id="PF00455">
    <property type="entry name" value="DeoRC"/>
    <property type="match status" value="1"/>
</dbReference>
<sequence>MSLAGEERKQTILDMLQLQGKVRTPELVRALDVSSETIRRYLEELENENKLKRVYGGAVKLNVEREEPAYGKREVLQAEEKKRIGRTAASLVQNHDIVVIDEGTTTLQMIDSLILKKHLTILVSSIYTLNLLINYKNKGAFDGEIVLIGGRINSKHYRASGTLAVEFMSGFHVDKAFVVADGLQLDTGITSYEDDRGLLARTFMKQAKQTIVLADHTKIGTSHFYKFADFREVDMVVSDVPPPAAWESKLTEEDVHWIVAD</sequence>
<keyword evidence="2" id="KW-0804">Transcription</keyword>
<dbReference type="SUPFAM" id="SSF46785">
    <property type="entry name" value="Winged helix' DNA-binding domain"/>
    <property type="match status" value="1"/>
</dbReference>
<reference evidence="5" key="1">
    <citation type="journal article" date="2019" name="Int. J. Syst. Evol. Microbiol.">
        <title>The Global Catalogue of Microorganisms (GCM) 10K type strain sequencing project: providing services to taxonomists for standard genome sequencing and annotation.</title>
        <authorList>
            <consortium name="The Broad Institute Genomics Platform"/>
            <consortium name="The Broad Institute Genome Sequencing Center for Infectious Disease"/>
            <person name="Wu L."/>
            <person name="Ma J."/>
        </authorList>
    </citation>
    <scope>NUCLEOTIDE SEQUENCE [LARGE SCALE GENOMIC DNA]</scope>
    <source>
        <strain evidence="5">CCUG 53519</strain>
    </source>
</reference>
<dbReference type="Gene3D" id="3.40.50.1360">
    <property type="match status" value="1"/>
</dbReference>
<dbReference type="PRINTS" id="PR00037">
    <property type="entry name" value="HTHLACR"/>
</dbReference>
<evidence type="ECO:0000313" key="5">
    <source>
        <dbReference type="Proteomes" id="UP001597169"/>
    </source>
</evidence>